<gene>
    <name evidence="2" type="ORF">JAO82_05465</name>
</gene>
<dbReference type="EMBL" id="JAEIJD010000003">
    <property type="protein sequence ID" value="MBI6629327.1"/>
    <property type="molecule type" value="Genomic_DNA"/>
</dbReference>
<reference evidence="2" key="1">
    <citation type="submission" date="2020-12" db="EMBL/GenBank/DDBJ databases">
        <title>Pontibaca salina gen. nov., sp. nov., isolated from marine sediment.</title>
        <authorList>
            <person name="Bo J."/>
            <person name="Wang S."/>
            <person name="Song X."/>
            <person name="Du Z."/>
        </authorList>
    </citation>
    <scope>NUCLEOTIDE SEQUENCE</scope>
    <source>
        <strain evidence="2">S1109L</strain>
    </source>
</reference>
<sequence length="129" mass="14321">MNADKIRFPPSREVYLRSHAKLAALAMAGAMFVLWLMDDPNIWVGAIAGLGAIAVRGWYMLSEEMTAVWELDANALHGPAERHVPLARIARLRRIGSFVQIITDGGDKHLIKFQSDPNATIETIERARA</sequence>
<proteinExistence type="predicted"/>
<feature type="transmembrane region" description="Helical" evidence="1">
    <location>
        <begin position="20"/>
        <end position="37"/>
    </location>
</feature>
<dbReference type="Proteomes" id="UP000613255">
    <property type="component" value="Unassembled WGS sequence"/>
</dbReference>
<comment type="caution">
    <text evidence="2">The sequence shown here is derived from an EMBL/GenBank/DDBJ whole genome shotgun (WGS) entry which is preliminary data.</text>
</comment>
<accession>A0A934HPG0</accession>
<protein>
    <submittedName>
        <fullName evidence="2">Uncharacterized protein</fullName>
    </submittedName>
</protein>
<name>A0A934HPG0_9RHOB</name>
<dbReference type="AlphaFoldDB" id="A0A934HPG0"/>
<dbReference type="RefSeq" id="WP_198685352.1">
    <property type="nucleotide sequence ID" value="NZ_JAEIJD010000003.1"/>
</dbReference>
<feature type="transmembrane region" description="Helical" evidence="1">
    <location>
        <begin position="43"/>
        <end position="61"/>
    </location>
</feature>
<evidence type="ECO:0000313" key="2">
    <source>
        <dbReference type="EMBL" id="MBI6629327.1"/>
    </source>
</evidence>
<evidence type="ECO:0000313" key="3">
    <source>
        <dbReference type="Proteomes" id="UP000613255"/>
    </source>
</evidence>
<evidence type="ECO:0000256" key="1">
    <source>
        <dbReference type="SAM" id="Phobius"/>
    </source>
</evidence>
<keyword evidence="1" id="KW-0812">Transmembrane</keyword>
<keyword evidence="3" id="KW-1185">Reference proteome</keyword>
<keyword evidence="1" id="KW-0472">Membrane</keyword>
<organism evidence="2 3">
    <name type="scientific">Pontibaca salina</name>
    <dbReference type="NCBI Taxonomy" id="2795731"/>
    <lineage>
        <taxon>Bacteria</taxon>
        <taxon>Pseudomonadati</taxon>
        <taxon>Pseudomonadota</taxon>
        <taxon>Alphaproteobacteria</taxon>
        <taxon>Rhodobacterales</taxon>
        <taxon>Roseobacteraceae</taxon>
        <taxon>Pontibaca</taxon>
    </lineage>
</organism>
<keyword evidence="1" id="KW-1133">Transmembrane helix</keyword>